<feature type="transmembrane region" description="Helical" evidence="1">
    <location>
        <begin position="150"/>
        <end position="169"/>
    </location>
</feature>
<dbReference type="RefSeq" id="WP_161784046.1">
    <property type="nucleotide sequence ID" value="NZ_AXCY01000042.1"/>
</dbReference>
<proteinExistence type="predicted"/>
<organism evidence="2 3">
    <name type="scientific">Cellulomonas carbonis T26</name>
    <dbReference type="NCBI Taxonomy" id="947969"/>
    <lineage>
        <taxon>Bacteria</taxon>
        <taxon>Bacillati</taxon>
        <taxon>Actinomycetota</taxon>
        <taxon>Actinomycetes</taxon>
        <taxon>Micrococcales</taxon>
        <taxon>Cellulomonadaceae</taxon>
        <taxon>Cellulomonas</taxon>
    </lineage>
</organism>
<name>A0A0A0BS02_9CELL</name>
<dbReference type="PANTHER" id="PTHR34821:SF2">
    <property type="entry name" value="INNER MEMBRANE PROTEIN YDCZ"/>
    <property type="match status" value="1"/>
</dbReference>
<keyword evidence="1" id="KW-0472">Membrane</keyword>
<feature type="transmembrane region" description="Helical" evidence="1">
    <location>
        <begin position="300"/>
        <end position="320"/>
    </location>
</feature>
<accession>A0A0A0BS02</accession>
<feature type="transmembrane region" description="Helical" evidence="1">
    <location>
        <begin position="206"/>
        <end position="229"/>
    </location>
</feature>
<feature type="transmembrane region" description="Helical" evidence="1">
    <location>
        <begin position="275"/>
        <end position="294"/>
    </location>
</feature>
<keyword evidence="1" id="KW-0812">Transmembrane</keyword>
<reference evidence="2 3" key="1">
    <citation type="submission" date="2013-08" db="EMBL/GenBank/DDBJ databases">
        <title>Genome sequencing of Cellulomonas carbonis T26.</title>
        <authorList>
            <person name="Chen F."/>
            <person name="Li Y."/>
            <person name="Wang G."/>
        </authorList>
    </citation>
    <scope>NUCLEOTIDE SEQUENCE [LARGE SCALE GENOMIC DNA]</scope>
    <source>
        <strain evidence="2 3">T26</strain>
    </source>
</reference>
<feature type="transmembrane region" description="Helical" evidence="1">
    <location>
        <begin position="16"/>
        <end position="36"/>
    </location>
</feature>
<dbReference type="InterPro" id="IPR006750">
    <property type="entry name" value="YdcZ"/>
</dbReference>
<comment type="caution">
    <text evidence="2">The sequence shown here is derived from an EMBL/GenBank/DDBJ whole genome shotgun (WGS) entry which is preliminary data.</text>
</comment>
<dbReference type="Proteomes" id="UP000029839">
    <property type="component" value="Unassembled WGS sequence"/>
</dbReference>
<gene>
    <name evidence="2" type="ORF">N868_14060</name>
</gene>
<feature type="transmembrane region" description="Helical" evidence="1">
    <location>
        <begin position="115"/>
        <end position="138"/>
    </location>
</feature>
<evidence type="ECO:0008006" key="4">
    <source>
        <dbReference type="Google" id="ProtNLM"/>
    </source>
</evidence>
<dbReference type="GO" id="GO:0005886">
    <property type="term" value="C:plasma membrane"/>
    <property type="evidence" value="ECO:0007669"/>
    <property type="project" value="TreeGrafter"/>
</dbReference>
<protein>
    <recommendedName>
        <fullName evidence="4">Transporter family-2 protein</fullName>
    </recommendedName>
</protein>
<feature type="transmembrane region" description="Helical" evidence="1">
    <location>
        <begin position="249"/>
        <end position="268"/>
    </location>
</feature>
<feature type="transmembrane region" description="Helical" evidence="1">
    <location>
        <begin position="89"/>
        <end position="109"/>
    </location>
</feature>
<sequence length="325" mass="31831">MRGVSGTVPPGTTRPAASLVLPAVVVAALCGAMVAAQGRLNGDLSTAGAGALTASWLSYVGTLLTVVVVVVLRGSAGRTVTVLRRDGRWWWYAIGVCGIPIVLAMTAGVPVVGVAIASVCSVAGQTVSGLALDARGIGLPRPLPLSGRRALAGVVAVAGLAVAVLSGSGSLEADLPTVVLMGLLLFLGGVTLGVQQAGNGKVTALAGDPVVAGLTTATGGTLVISVVLAGAWATGGLGDVVLPSLVDHWWLYLGGPLGAAITVGAAWAVRHLGTFALTLAIVGGQMVTAVGLDVATGLGVHWSTLVAAAMIAVATVAAVGRRPSS</sequence>
<feature type="transmembrane region" description="Helical" evidence="1">
    <location>
        <begin position="56"/>
        <end position="77"/>
    </location>
</feature>
<dbReference type="OrthoDB" id="6463253at2"/>
<reference evidence="2 3" key="2">
    <citation type="journal article" date="2015" name="Stand. Genomic Sci.">
        <title>Draft genome sequence of Cellulomonas carbonis T26(T) and comparative analysis of six Cellulomonas genomes.</title>
        <authorList>
            <person name="Zhuang W."/>
            <person name="Zhang S."/>
            <person name="Xia X."/>
            <person name="Wang G."/>
        </authorList>
    </citation>
    <scope>NUCLEOTIDE SEQUENCE [LARGE SCALE GENOMIC DNA]</scope>
    <source>
        <strain evidence="2 3">T26</strain>
    </source>
</reference>
<keyword evidence="3" id="KW-1185">Reference proteome</keyword>
<keyword evidence="1" id="KW-1133">Transmembrane helix</keyword>
<evidence type="ECO:0000313" key="2">
    <source>
        <dbReference type="EMBL" id="KGM10700.1"/>
    </source>
</evidence>
<dbReference type="PANTHER" id="PTHR34821">
    <property type="entry name" value="INNER MEMBRANE PROTEIN YDCZ"/>
    <property type="match status" value="1"/>
</dbReference>
<evidence type="ECO:0000313" key="3">
    <source>
        <dbReference type="Proteomes" id="UP000029839"/>
    </source>
</evidence>
<dbReference type="AlphaFoldDB" id="A0A0A0BS02"/>
<evidence type="ECO:0000256" key="1">
    <source>
        <dbReference type="SAM" id="Phobius"/>
    </source>
</evidence>
<dbReference type="EMBL" id="AXCY01000042">
    <property type="protein sequence ID" value="KGM10700.1"/>
    <property type="molecule type" value="Genomic_DNA"/>
</dbReference>
<dbReference type="Pfam" id="PF04657">
    <property type="entry name" value="DMT_YdcZ"/>
    <property type="match status" value="2"/>
</dbReference>
<feature type="transmembrane region" description="Helical" evidence="1">
    <location>
        <begin position="175"/>
        <end position="194"/>
    </location>
</feature>